<protein>
    <submittedName>
        <fullName evidence="1">Uncharacterized protein</fullName>
    </submittedName>
</protein>
<evidence type="ECO:0000313" key="2">
    <source>
        <dbReference type="Proteomes" id="UP000182658"/>
    </source>
</evidence>
<dbReference type="EMBL" id="KV875106">
    <property type="protein sequence ID" value="OIW23647.1"/>
    <property type="molecule type" value="Genomic_DNA"/>
</dbReference>
<sequence>MLKFTASSSERTRRSATLTCVFHSTAVQTGVMRTDFALLLDSNKNKKQSPLPPIIFYPCPSSTSVYRPSQVRDQIPDAVIPRCQGAEHSPSHYQPVILAQRLRRISRVAHNDRNSAMTEFCKNCERMCWGKDQKNRPNISPASIQVVVGD</sequence>
<dbReference type="AlphaFoldDB" id="A0A1J7I7L4"/>
<gene>
    <name evidence="1" type="ORF">CONLIGDRAFT_137588</name>
</gene>
<evidence type="ECO:0000313" key="1">
    <source>
        <dbReference type="EMBL" id="OIW23647.1"/>
    </source>
</evidence>
<dbReference type="InParanoid" id="A0A1J7I7L4"/>
<organism evidence="1 2">
    <name type="scientific">Coniochaeta ligniaria NRRL 30616</name>
    <dbReference type="NCBI Taxonomy" id="1408157"/>
    <lineage>
        <taxon>Eukaryota</taxon>
        <taxon>Fungi</taxon>
        <taxon>Dikarya</taxon>
        <taxon>Ascomycota</taxon>
        <taxon>Pezizomycotina</taxon>
        <taxon>Sordariomycetes</taxon>
        <taxon>Sordariomycetidae</taxon>
        <taxon>Coniochaetales</taxon>
        <taxon>Coniochaetaceae</taxon>
        <taxon>Coniochaeta</taxon>
    </lineage>
</organism>
<name>A0A1J7I7L4_9PEZI</name>
<dbReference type="Proteomes" id="UP000182658">
    <property type="component" value="Unassembled WGS sequence"/>
</dbReference>
<reference evidence="1 2" key="1">
    <citation type="submission" date="2016-10" db="EMBL/GenBank/DDBJ databases">
        <title>Draft genome sequence of Coniochaeta ligniaria NRRL30616, a lignocellulolytic fungus for bioabatement of inhibitors in plant biomass hydrolysates.</title>
        <authorList>
            <consortium name="DOE Joint Genome Institute"/>
            <person name="Jimenez D.J."/>
            <person name="Hector R.E."/>
            <person name="Riley R."/>
            <person name="Sun H."/>
            <person name="Grigoriev I.V."/>
            <person name="Van Elsas J.D."/>
            <person name="Nichols N.N."/>
        </authorList>
    </citation>
    <scope>NUCLEOTIDE SEQUENCE [LARGE SCALE GENOMIC DNA]</scope>
    <source>
        <strain evidence="1 2">NRRL 30616</strain>
    </source>
</reference>
<proteinExistence type="predicted"/>
<accession>A0A1J7I7L4</accession>
<keyword evidence="2" id="KW-1185">Reference proteome</keyword>